<sequence length="76" mass="8215">MSSAGGDDGTGCDATPKTEWPELVGRTIKEATKKIKAERPELNVEAVPVGAIVPQDYDPKRVRLWVDTVAKVPRIG</sequence>
<feature type="region of interest" description="Disordered" evidence="4">
    <location>
        <begin position="1"/>
        <end position="23"/>
    </location>
</feature>
<keyword evidence="6" id="KW-1185">Reference proteome</keyword>
<protein>
    <submittedName>
        <fullName evidence="5">Uncharacterized protein</fullName>
    </submittedName>
</protein>
<proteinExistence type="inferred from homology"/>
<reference evidence="6" key="1">
    <citation type="journal article" date="2019" name="Nat. Commun.">
        <title>The genome of broomcorn millet.</title>
        <authorList>
            <person name="Zou C."/>
            <person name="Miki D."/>
            <person name="Li D."/>
            <person name="Tang Q."/>
            <person name="Xiao L."/>
            <person name="Rajput S."/>
            <person name="Deng P."/>
            <person name="Jia W."/>
            <person name="Huang R."/>
            <person name="Zhang M."/>
            <person name="Sun Y."/>
            <person name="Hu J."/>
            <person name="Fu X."/>
            <person name="Schnable P.S."/>
            <person name="Li F."/>
            <person name="Zhang H."/>
            <person name="Feng B."/>
            <person name="Zhu X."/>
            <person name="Liu R."/>
            <person name="Schnable J.C."/>
            <person name="Zhu J.-K."/>
            <person name="Zhang H."/>
        </authorList>
    </citation>
    <scope>NUCLEOTIDE SEQUENCE [LARGE SCALE GENOMIC DNA]</scope>
</reference>
<evidence type="ECO:0000256" key="3">
    <source>
        <dbReference type="ARBA" id="ARBA00022900"/>
    </source>
</evidence>
<dbReference type="OrthoDB" id="640885at2759"/>
<dbReference type="Proteomes" id="UP000275267">
    <property type="component" value="Unassembled WGS sequence"/>
</dbReference>
<name>A0A3L6S5Q3_PANMI</name>
<dbReference type="Pfam" id="PF00280">
    <property type="entry name" value="potato_inhibit"/>
    <property type="match status" value="1"/>
</dbReference>
<dbReference type="SUPFAM" id="SSF54654">
    <property type="entry name" value="CI-2 family of serine protease inhibitors"/>
    <property type="match status" value="1"/>
</dbReference>
<dbReference type="PANTHER" id="PTHR33091">
    <property type="entry name" value="PROTEIN, PUTATIVE, EXPRESSED-RELATED"/>
    <property type="match status" value="1"/>
</dbReference>
<dbReference type="GO" id="GO:0009611">
    <property type="term" value="P:response to wounding"/>
    <property type="evidence" value="ECO:0007669"/>
    <property type="project" value="InterPro"/>
</dbReference>
<evidence type="ECO:0000256" key="4">
    <source>
        <dbReference type="SAM" id="MobiDB-lite"/>
    </source>
</evidence>
<dbReference type="GO" id="GO:0004867">
    <property type="term" value="F:serine-type endopeptidase inhibitor activity"/>
    <property type="evidence" value="ECO:0007669"/>
    <property type="project" value="UniProtKB-KW"/>
</dbReference>
<keyword evidence="2" id="KW-0646">Protease inhibitor</keyword>
<accession>A0A3L6S5Q3</accession>
<evidence type="ECO:0000256" key="2">
    <source>
        <dbReference type="ARBA" id="ARBA00022690"/>
    </source>
</evidence>
<comment type="caution">
    <text evidence="5">The sequence shown here is derived from an EMBL/GenBank/DDBJ whole genome shotgun (WGS) entry which is preliminary data.</text>
</comment>
<dbReference type="AlphaFoldDB" id="A0A3L6S5Q3"/>
<evidence type="ECO:0000313" key="6">
    <source>
        <dbReference type="Proteomes" id="UP000275267"/>
    </source>
</evidence>
<dbReference type="EMBL" id="PQIB02000006">
    <property type="protein sequence ID" value="RLN13672.1"/>
    <property type="molecule type" value="Genomic_DNA"/>
</dbReference>
<dbReference type="Gene3D" id="3.30.10.10">
    <property type="entry name" value="Trypsin Inhibitor V, subunit A"/>
    <property type="match status" value="1"/>
</dbReference>
<organism evidence="5 6">
    <name type="scientific">Panicum miliaceum</name>
    <name type="common">Proso millet</name>
    <name type="synonym">Broomcorn millet</name>
    <dbReference type="NCBI Taxonomy" id="4540"/>
    <lineage>
        <taxon>Eukaryota</taxon>
        <taxon>Viridiplantae</taxon>
        <taxon>Streptophyta</taxon>
        <taxon>Embryophyta</taxon>
        <taxon>Tracheophyta</taxon>
        <taxon>Spermatophyta</taxon>
        <taxon>Magnoliopsida</taxon>
        <taxon>Liliopsida</taxon>
        <taxon>Poales</taxon>
        <taxon>Poaceae</taxon>
        <taxon>PACMAD clade</taxon>
        <taxon>Panicoideae</taxon>
        <taxon>Panicodae</taxon>
        <taxon>Paniceae</taxon>
        <taxon>Panicinae</taxon>
        <taxon>Panicum</taxon>
        <taxon>Panicum sect. Panicum</taxon>
    </lineage>
</organism>
<gene>
    <name evidence="5" type="ORF">C2845_PM09G06690</name>
</gene>
<evidence type="ECO:0000256" key="1">
    <source>
        <dbReference type="ARBA" id="ARBA00008210"/>
    </source>
</evidence>
<evidence type="ECO:0000313" key="5">
    <source>
        <dbReference type="EMBL" id="RLN13672.1"/>
    </source>
</evidence>
<dbReference type="InterPro" id="IPR000864">
    <property type="entry name" value="Prot_inh_pot1"/>
</dbReference>
<dbReference type="PRINTS" id="PR00292">
    <property type="entry name" value="POTATOINHBTR"/>
</dbReference>
<comment type="similarity">
    <text evidence="1">Belongs to the protease inhibitor I13 (potato type I serine protease inhibitor) family.</text>
</comment>
<dbReference type="PANTHER" id="PTHR33091:SF108">
    <property type="entry name" value="OS01G0615050 PROTEIN"/>
    <property type="match status" value="1"/>
</dbReference>
<dbReference type="InterPro" id="IPR036354">
    <property type="entry name" value="Prot_inh_pot1_sf"/>
</dbReference>
<keyword evidence="3" id="KW-0722">Serine protease inhibitor</keyword>